<evidence type="ECO:0000256" key="3">
    <source>
        <dbReference type="ARBA" id="ARBA00020552"/>
    </source>
</evidence>
<evidence type="ECO:0000256" key="4">
    <source>
        <dbReference type="ARBA" id="ARBA00022475"/>
    </source>
</evidence>
<dbReference type="EMBL" id="CP159253">
    <property type="protein sequence ID" value="XCG50842.1"/>
    <property type="molecule type" value="Genomic_DNA"/>
</dbReference>
<evidence type="ECO:0000313" key="8">
    <source>
        <dbReference type="EMBL" id="XCG50842.1"/>
    </source>
</evidence>
<dbReference type="GO" id="GO:0016020">
    <property type="term" value="C:membrane"/>
    <property type="evidence" value="ECO:0007669"/>
    <property type="project" value="UniProtKB-SubCell"/>
</dbReference>
<reference evidence="8" key="1">
    <citation type="submission" date="2024-06" db="EMBL/GenBank/DDBJ databases">
        <title>Mesorhizobium karijinii sp. nov., a symbiont of the iconic Swainsona formosa from arid Australia.</title>
        <authorList>
            <person name="Hill Y.J."/>
            <person name="Watkin E.L.J."/>
            <person name="O'Hara G.W."/>
            <person name="Terpolilli J."/>
            <person name="Tye M.L."/>
            <person name="Kohlmeier M.G."/>
        </authorList>
    </citation>
    <scope>NUCLEOTIDE SEQUENCE</scope>
    <source>
        <strain evidence="8">WSM2240</strain>
    </source>
</reference>
<dbReference type="AlphaFoldDB" id="A0AAU8CV83"/>
<keyword evidence="4" id="KW-1003">Cell membrane</keyword>
<name>A0AAU8CV83_9HYPH</name>
<dbReference type="RefSeq" id="WP_353641650.1">
    <property type="nucleotide sequence ID" value="NZ_CP159253.1"/>
</dbReference>
<evidence type="ECO:0000256" key="7">
    <source>
        <dbReference type="SAM" id="SignalP"/>
    </source>
</evidence>
<organism evidence="8">
    <name type="scientific">Mesorhizobium sp. WSM2240</name>
    <dbReference type="NCBI Taxonomy" id="3228851"/>
    <lineage>
        <taxon>Bacteria</taxon>
        <taxon>Pseudomonadati</taxon>
        <taxon>Pseudomonadota</taxon>
        <taxon>Alphaproteobacteria</taxon>
        <taxon>Hyphomicrobiales</taxon>
        <taxon>Phyllobacteriaceae</taxon>
        <taxon>Mesorhizobium</taxon>
    </lineage>
</organism>
<dbReference type="GO" id="GO:0030246">
    <property type="term" value="F:carbohydrate binding"/>
    <property type="evidence" value="ECO:0007669"/>
    <property type="project" value="UniProtKB-KW"/>
</dbReference>
<comment type="function">
    <text evidence="6">Has immunoglobulin-binding and hemagglutination properties, and can bind to mannose. Essential for virulence. May be involved in LPS biosynthesis or polysaccharide transport.</text>
</comment>
<accession>A0AAU8CV83</accession>
<evidence type="ECO:0000256" key="1">
    <source>
        <dbReference type="ARBA" id="ARBA00004167"/>
    </source>
</evidence>
<protein>
    <recommendedName>
        <fullName evidence="3">Lectin-like protein BA14k</fullName>
    </recommendedName>
</protein>
<dbReference type="Pfam" id="PF07886">
    <property type="entry name" value="BA14K"/>
    <property type="match status" value="1"/>
</dbReference>
<dbReference type="InterPro" id="IPR012413">
    <property type="entry name" value="BA14K"/>
</dbReference>
<evidence type="ECO:0000256" key="5">
    <source>
        <dbReference type="ARBA" id="ARBA00022734"/>
    </source>
</evidence>
<sequence length="177" mass="20902">MRKLLSGLCATTLAASFAIASAVPVNAAPVFVPQAPVAQSDVIQVQSRGREVMQERKWRKLRRDFRREARRDRRDRREFRRAFRRDRNDRYGWYRGHRGYRDYRPGYRRHGDFWFPLAAFAAGAIISGAINDSPRVVVRGGNAHVQWCYDRYRSYRAYDNTFQPYNGPRRQCYSPYS</sequence>
<keyword evidence="4" id="KW-0472">Membrane</keyword>
<keyword evidence="7" id="KW-0732">Signal</keyword>
<comment type="similarity">
    <text evidence="2">Belongs to the BA14k family.</text>
</comment>
<comment type="subcellular location">
    <subcellularLocation>
        <location evidence="1">Membrane</location>
        <topology evidence="1">Single-pass membrane protein</topology>
    </subcellularLocation>
</comment>
<keyword evidence="5" id="KW-0430">Lectin</keyword>
<evidence type="ECO:0000256" key="6">
    <source>
        <dbReference type="ARBA" id="ARBA00025321"/>
    </source>
</evidence>
<gene>
    <name evidence="8" type="ORF">ABVK50_10340</name>
</gene>
<evidence type="ECO:0000256" key="2">
    <source>
        <dbReference type="ARBA" id="ARBA00010270"/>
    </source>
</evidence>
<feature type="signal peptide" evidence="7">
    <location>
        <begin position="1"/>
        <end position="27"/>
    </location>
</feature>
<proteinExistence type="inferred from homology"/>
<feature type="chain" id="PRO_5044020558" description="Lectin-like protein BA14k" evidence="7">
    <location>
        <begin position="28"/>
        <end position="177"/>
    </location>
</feature>